<reference evidence="2 3" key="1">
    <citation type="submission" date="2015-07" db="EMBL/GenBank/DDBJ databases">
        <title>Whole genome sequencing of Bosea vaviloviae isolated from cave pool.</title>
        <authorList>
            <person name="Tan N.E.H."/>
            <person name="Lee Y.P."/>
            <person name="Gan H.M."/>
            <person name="Barton H."/>
            <person name="Savka M.A."/>
        </authorList>
    </citation>
    <scope>NUCLEOTIDE SEQUENCE [LARGE SCALE GENOMIC DNA]</scope>
    <source>
        <strain evidence="2 3">SD260</strain>
    </source>
</reference>
<feature type="transmembrane region" description="Helical" evidence="1">
    <location>
        <begin position="260"/>
        <end position="285"/>
    </location>
</feature>
<dbReference type="InterPro" id="IPR029468">
    <property type="entry name" value="O-ag_pol_Wzy"/>
</dbReference>
<dbReference type="RefSeq" id="WP_054208292.1">
    <property type="nucleotide sequence ID" value="NZ_LGSZ01000028.1"/>
</dbReference>
<evidence type="ECO:0000313" key="3">
    <source>
        <dbReference type="Proteomes" id="UP000037822"/>
    </source>
</evidence>
<name>A0A0N0MBW7_9HYPH</name>
<keyword evidence="1" id="KW-1133">Transmembrane helix</keyword>
<proteinExistence type="predicted"/>
<protein>
    <submittedName>
        <fullName evidence="2">Uncharacterized protein</fullName>
    </submittedName>
</protein>
<feature type="transmembrane region" description="Helical" evidence="1">
    <location>
        <begin position="423"/>
        <end position="440"/>
    </location>
</feature>
<sequence>MSSIAGTWRRGRAQIRSASPRADDDAMVAAGLIYALLAVLVWVIQSELGVRTPWPVASVTGMFAVHLLLIRRSLNDPVVIFVIVMFMYSYLPAIADISAPGSTLGFDLALAYDLFNVGQIATMVGVAISCSFMRRNGPPPVLSPVDSTACLVGGIVSGILAIMLISAAIAARGFVLGGSVSYGESFTQQTEAGNGIYMLCIPFCLASIGLILASRHPLSGYVLAIPVFCFIEIAVGIGQRKYFIQPALFIFAFYWTSRRFYQTVAIIAAALFGFLFFCYLGFLRINALGIEALLSPAEWANFFSELGVYVGSETVYLYATAASAVAGFIRPLDYGGDYLMAWALSFPRFLMTDALAELYTSANDRFSYAYDVLAADFGQGYGFSFLGESYLVGGLPATALMVIVQVCLFRYAYLRGGGNRPTGVWGAISLLSLYFAMWTQRNALGVIIREFIVFAIGAVVAMYYAGHITSRIVLPTMAKIHRDTKRSQEAAAASAHAEPTRILH</sequence>
<accession>A0A0N0MBW7</accession>
<feature type="transmembrane region" description="Helical" evidence="1">
    <location>
        <begin position="195"/>
        <end position="213"/>
    </location>
</feature>
<feature type="transmembrane region" description="Helical" evidence="1">
    <location>
        <begin position="446"/>
        <end position="465"/>
    </location>
</feature>
<dbReference type="Pfam" id="PF14296">
    <property type="entry name" value="O-ag_pol_Wzy"/>
    <property type="match status" value="1"/>
</dbReference>
<feature type="transmembrane region" description="Helical" evidence="1">
    <location>
        <begin position="26"/>
        <end position="46"/>
    </location>
</feature>
<feature type="transmembrane region" description="Helical" evidence="1">
    <location>
        <begin position="149"/>
        <end position="175"/>
    </location>
</feature>
<dbReference type="Proteomes" id="UP000037822">
    <property type="component" value="Unassembled WGS sequence"/>
</dbReference>
<feature type="transmembrane region" description="Helical" evidence="1">
    <location>
        <begin position="390"/>
        <end position="411"/>
    </location>
</feature>
<comment type="caution">
    <text evidence="2">The sequence shown here is derived from an EMBL/GenBank/DDBJ whole genome shotgun (WGS) entry which is preliminary data.</text>
</comment>
<feature type="transmembrane region" description="Helical" evidence="1">
    <location>
        <begin position="306"/>
        <end position="329"/>
    </location>
</feature>
<keyword evidence="1" id="KW-0472">Membrane</keyword>
<dbReference type="AlphaFoldDB" id="A0A0N0MBW7"/>
<dbReference type="PATRIC" id="fig|1526658.3.peg.2020"/>
<feature type="transmembrane region" description="Helical" evidence="1">
    <location>
        <begin position="109"/>
        <end position="128"/>
    </location>
</feature>
<organism evidence="2 3">
    <name type="scientific">Bosea vaviloviae</name>
    <dbReference type="NCBI Taxonomy" id="1526658"/>
    <lineage>
        <taxon>Bacteria</taxon>
        <taxon>Pseudomonadati</taxon>
        <taxon>Pseudomonadota</taxon>
        <taxon>Alphaproteobacteria</taxon>
        <taxon>Hyphomicrobiales</taxon>
        <taxon>Boseaceae</taxon>
        <taxon>Bosea</taxon>
    </lineage>
</organism>
<keyword evidence="1" id="KW-0812">Transmembrane</keyword>
<feature type="transmembrane region" description="Helical" evidence="1">
    <location>
        <begin position="52"/>
        <end position="70"/>
    </location>
</feature>
<feature type="transmembrane region" description="Helical" evidence="1">
    <location>
        <begin position="220"/>
        <end position="240"/>
    </location>
</feature>
<gene>
    <name evidence="2" type="ORF">AE618_06775</name>
</gene>
<dbReference type="EMBL" id="LGSZ01000028">
    <property type="protein sequence ID" value="KPH81465.1"/>
    <property type="molecule type" value="Genomic_DNA"/>
</dbReference>
<dbReference type="OrthoDB" id="9840282at2"/>
<feature type="transmembrane region" description="Helical" evidence="1">
    <location>
        <begin position="77"/>
        <end position="97"/>
    </location>
</feature>
<evidence type="ECO:0000313" key="2">
    <source>
        <dbReference type="EMBL" id="KPH81465.1"/>
    </source>
</evidence>
<keyword evidence="3" id="KW-1185">Reference proteome</keyword>
<evidence type="ECO:0000256" key="1">
    <source>
        <dbReference type="SAM" id="Phobius"/>
    </source>
</evidence>